<reference evidence="8" key="1">
    <citation type="submission" date="2021-02" db="EMBL/GenBank/DDBJ databases">
        <title>Infant gut strain persistence is associated with maternal origin, phylogeny, and functional potential including surface adhesion and iron acquisition.</title>
        <authorList>
            <person name="Lou Y.C."/>
        </authorList>
    </citation>
    <scope>NUCLEOTIDE SEQUENCE</scope>
    <source>
        <strain evidence="8">L3_108_000G1_dasL3_108_000G1_metabat.metabat.11</strain>
    </source>
</reference>
<keyword evidence="6 7" id="KW-0472">Membrane</keyword>
<feature type="transmembrane region" description="Helical" evidence="7">
    <location>
        <begin position="313"/>
        <end position="332"/>
    </location>
</feature>
<feature type="transmembrane region" description="Helical" evidence="7">
    <location>
        <begin position="88"/>
        <end position="111"/>
    </location>
</feature>
<organism evidence="8 9">
    <name type="scientific">Thomasclavelia spiroformis</name>
    <dbReference type="NCBI Taxonomy" id="29348"/>
    <lineage>
        <taxon>Bacteria</taxon>
        <taxon>Bacillati</taxon>
        <taxon>Bacillota</taxon>
        <taxon>Erysipelotrichia</taxon>
        <taxon>Erysipelotrichales</taxon>
        <taxon>Coprobacillaceae</taxon>
        <taxon>Thomasclavelia</taxon>
    </lineage>
</organism>
<accession>A0A943EG22</accession>
<evidence type="ECO:0000256" key="5">
    <source>
        <dbReference type="ARBA" id="ARBA00022989"/>
    </source>
</evidence>
<evidence type="ECO:0000256" key="7">
    <source>
        <dbReference type="SAM" id="Phobius"/>
    </source>
</evidence>
<evidence type="ECO:0000256" key="3">
    <source>
        <dbReference type="ARBA" id="ARBA00022475"/>
    </source>
</evidence>
<dbReference type="InterPro" id="IPR002528">
    <property type="entry name" value="MATE_fam"/>
</dbReference>
<gene>
    <name evidence="8" type="ORF">KHX14_00570</name>
</gene>
<feature type="transmembrane region" description="Helical" evidence="7">
    <location>
        <begin position="386"/>
        <end position="405"/>
    </location>
</feature>
<comment type="caution">
    <text evidence="8">The sequence shown here is derived from an EMBL/GenBank/DDBJ whole genome shotgun (WGS) entry which is preliminary data.</text>
</comment>
<evidence type="ECO:0000256" key="4">
    <source>
        <dbReference type="ARBA" id="ARBA00022692"/>
    </source>
</evidence>
<evidence type="ECO:0000313" key="9">
    <source>
        <dbReference type="Proteomes" id="UP000751224"/>
    </source>
</evidence>
<feature type="transmembrane region" description="Helical" evidence="7">
    <location>
        <begin position="265"/>
        <end position="283"/>
    </location>
</feature>
<comment type="subcellular location">
    <subcellularLocation>
        <location evidence="1">Cell membrane</location>
        <topology evidence="1">Multi-pass membrane protein</topology>
    </subcellularLocation>
</comment>
<dbReference type="GO" id="GO:0015297">
    <property type="term" value="F:antiporter activity"/>
    <property type="evidence" value="ECO:0007669"/>
    <property type="project" value="InterPro"/>
</dbReference>
<feature type="transmembrane region" description="Helical" evidence="7">
    <location>
        <begin position="51"/>
        <end position="76"/>
    </location>
</feature>
<feature type="transmembrane region" description="Helical" evidence="7">
    <location>
        <begin position="187"/>
        <end position="212"/>
    </location>
</feature>
<evidence type="ECO:0000256" key="2">
    <source>
        <dbReference type="ARBA" id="ARBA00022448"/>
    </source>
</evidence>
<dbReference type="AlphaFoldDB" id="A0A943EG22"/>
<keyword evidence="5 7" id="KW-1133">Transmembrane helix</keyword>
<evidence type="ECO:0000256" key="1">
    <source>
        <dbReference type="ARBA" id="ARBA00004651"/>
    </source>
</evidence>
<dbReference type="GO" id="GO:0005886">
    <property type="term" value="C:plasma membrane"/>
    <property type="evidence" value="ECO:0007669"/>
    <property type="project" value="UniProtKB-SubCell"/>
</dbReference>
<dbReference type="PANTHER" id="PTHR43823:SF3">
    <property type="entry name" value="MULTIDRUG EXPORT PROTEIN MEPA"/>
    <property type="match status" value="1"/>
</dbReference>
<evidence type="ECO:0000313" key="8">
    <source>
        <dbReference type="EMBL" id="MBS5587301.1"/>
    </source>
</evidence>
<dbReference type="PANTHER" id="PTHR43823">
    <property type="entry name" value="SPORULATION PROTEIN YKVU"/>
    <property type="match status" value="1"/>
</dbReference>
<dbReference type="Proteomes" id="UP000751224">
    <property type="component" value="Unassembled WGS sequence"/>
</dbReference>
<protein>
    <submittedName>
        <fullName evidence="8">MATE family efflux transporter</fullName>
    </submittedName>
</protein>
<feature type="transmembrane region" description="Helical" evidence="7">
    <location>
        <begin position="159"/>
        <end position="181"/>
    </location>
</feature>
<dbReference type="InterPro" id="IPR051327">
    <property type="entry name" value="MATE_MepA_subfamily"/>
</dbReference>
<feature type="transmembrane region" description="Helical" evidence="7">
    <location>
        <begin position="12"/>
        <end position="31"/>
    </location>
</feature>
<feature type="transmembrane region" description="Helical" evidence="7">
    <location>
        <begin position="352"/>
        <end position="374"/>
    </location>
</feature>
<feature type="transmembrane region" description="Helical" evidence="7">
    <location>
        <begin position="131"/>
        <end position="152"/>
    </location>
</feature>
<dbReference type="GO" id="GO:0042910">
    <property type="term" value="F:xenobiotic transmembrane transporter activity"/>
    <property type="evidence" value="ECO:0007669"/>
    <property type="project" value="InterPro"/>
</dbReference>
<dbReference type="PIRSF" id="PIRSF006603">
    <property type="entry name" value="DinF"/>
    <property type="match status" value="1"/>
</dbReference>
<proteinExistence type="predicted"/>
<feature type="transmembrane region" description="Helical" evidence="7">
    <location>
        <begin position="232"/>
        <end position="253"/>
    </location>
</feature>
<keyword evidence="2" id="KW-0813">Transport</keyword>
<evidence type="ECO:0000256" key="6">
    <source>
        <dbReference type="ARBA" id="ARBA00023136"/>
    </source>
</evidence>
<keyword evidence="4 7" id="KW-0812">Transmembrane</keyword>
<name>A0A943EG22_9FIRM</name>
<feature type="transmembrane region" description="Helical" evidence="7">
    <location>
        <begin position="411"/>
        <end position="434"/>
    </location>
</feature>
<dbReference type="EMBL" id="JAGZCC010000002">
    <property type="protein sequence ID" value="MBS5587301.1"/>
    <property type="molecule type" value="Genomic_DNA"/>
</dbReference>
<sequence length="452" mass="49902">MMNKKIINQKFYKYVIPSMITMLLSGFYSIIDGLFVANAVNDSALAAINIAYPIQVILNATAIGLGIGGAVSYSYYNGQNKIKQMHKTIGVTCSLLLASGIILPIILNYFVSDLLFFLGAKGNVYNGAYEYIHVILIGGILPIIGNGINPLLRNQGKTIYATISMSSGLIVNIILDYVFVYKMQLGLHGAALATIIAQGFVAFSGAIMLIYFKLKELNLTDYIPNLITIKKILTIGISPFGQTLIPCIITVITNWMCIHYGGNDALTIFSIISYVLSSIQLFLQGIGDGIQPLLSYYHGCKEPLLIKYIYKKAISISFIISITLTILVIIFPNTLTSLFNVDNGIYDECRKALIITALSFPFIGNNRLSCALFYATERTLFSSIIVYLEPCIIIPGCLIYFSNILKLTGIWLAYPIAQIILTIISLCFIYFILLKNKKISANTKYSITNLNN</sequence>
<dbReference type="Pfam" id="PF01554">
    <property type="entry name" value="MatE"/>
    <property type="match status" value="2"/>
</dbReference>
<keyword evidence="3" id="KW-1003">Cell membrane</keyword>
<dbReference type="InterPro" id="IPR048279">
    <property type="entry name" value="MdtK-like"/>
</dbReference>